<comment type="similarity">
    <text evidence="3">In the N-terminal section; belongs to the NADH:flavin oxidoreductase/NADH oxidase family.</text>
</comment>
<organism evidence="12 13">
    <name type="scientific">Pseudomonas putida</name>
    <name type="common">Arthrobacter siderocapsulatus</name>
    <dbReference type="NCBI Taxonomy" id="303"/>
    <lineage>
        <taxon>Bacteria</taxon>
        <taxon>Pseudomonadati</taxon>
        <taxon>Pseudomonadota</taxon>
        <taxon>Gammaproteobacteria</taxon>
        <taxon>Pseudomonadales</taxon>
        <taxon>Pseudomonadaceae</taxon>
        <taxon>Pseudomonas</taxon>
    </lineage>
</organism>
<evidence type="ECO:0000256" key="9">
    <source>
        <dbReference type="ARBA" id="ARBA00023014"/>
    </source>
</evidence>
<dbReference type="InterPro" id="IPR013785">
    <property type="entry name" value="Aldolase_TIM"/>
</dbReference>
<name>A0A1L5PRE4_PSEPU</name>
<protein>
    <submittedName>
        <fullName evidence="12">Oxidoreductase</fullName>
    </submittedName>
</protein>
<dbReference type="GO" id="GO:0046872">
    <property type="term" value="F:metal ion binding"/>
    <property type="evidence" value="ECO:0007669"/>
    <property type="project" value="UniProtKB-KW"/>
</dbReference>
<dbReference type="Pfam" id="PF07992">
    <property type="entry name" value="Pyr_redox_2"/>
    <property type="match status" value="1"/>
</dbReference>
<evidence type="ECO:0000256" key="2">
    <source>
        <dbReference type="ARBA" id="ARBA00001966"/>
    </source>
</evidence>
<dbReference type="GO" id="GO:0033543">
    <property type="term" value="P:fatty acid beta-oxidation, unsaturated, even number, reductase/isomerase pathway"/>
    <property type="evidence" value="ECO:0007669"/>
    <property type="project" value="TreeGrafter"/>
</dbReference>
<gene>
    <name evidence="12" type="ORF">BL240_15260</name>
</gene>
<dbReference type="InterPro" id="IPR036188">
    <property type="entry name" value="FAD/NAD-bd_sf"/>
</dbReference>
<proteinExistence type="inferred from homology"/>
<dbReference type="InterPro" id="IPR001155">
    <property type="entry name" value="OxRdtase_FMN_N"/>
</dbReference>
<dbReference type="PANTHER" id="PTHR42917:SF2">
    <property type="entry name" value="2,4-DIENOYL-COA REDUCTASE [(2E)-ENOYL-COA-PRODUCING]"/>
    <property type="match status" value="1"/>
</dbReference>
<dbReference type="PANTHER" id="PTHR42917">
    <property type="entry name" value="2,4-DIENOYL-COA REDUCTASE"/>
    <property type="match status" value="1"/>
</dbReference>
<keyword evidence="8" id="KW-0408">Iron</keyword>
<evidence type="ECO:0000256" key="5">
    <source>
        <dbReference type="ARBA" id="ARBA00022643"/>
    </source>
</evidence>
<dbReference type="PRINTS" id="PR00368">
    <property type="entry name" value="FADPNR"/>
</dbReference>
<keyword evidence="6" id="KW-0479">Metal-binding</keyword>
<dbReference type="Proteomes" id="UP000185146">
    <property type="component" value="Chromosome"/>
</dbReference>
<dbReference type="Pfam" id="PF00724">
    <property type="entry name" value="Oxidored_FMN"/>
    <property type="match status" value="1"/>
</dbReference>
<accession>A0A1L5PRE4</accession>
<sequence length="650" mass="70614">MQTAFPHLFEALQIRGKRLKNRIMSTGHDTCLPTDNLVNDKLIAYQRARAAGGVGLIVLQVAGVHDSARYTSHVLMATDDACIDGYRQLAEACHEHGTVVLSQLFHPGREIMESADGLLAVAYSASAVPNERFRVMPRALDQAMIDEIVQGYASAARRLHQAGLDGVEVVASHGYLPAQFLNPRVNQRTDGYNGELEQRLRFLREVLAAVRAATDEQFIIGLRISADERDSQGLSEDESLAAAVALQGQLDYLHIVAGTSASLGGAVHIVPPMAIQPAYLAREAGTFKQHLGIPLFVTGRINQPQEAELILARGQADVCGMTRALICDPQMPNKTEHGQVEDVRACIACNQACIGHFHRGLPISCIQRPETGRELQYGQLTITTHPKRILVAGGGPAGMKAAAVAAARGHQVTLYEAGPQLGGQVLLAQLLPRRSEFGGASTNLQREMALAGVEVVRNTRVDRALVERERPDLVIAATGATPYWPAFERTGELQVVDAWQILRNEAKPGRSVLVIDWRCDWIGPGIAERLVREGHQVQLAVNGTHCGESLPLYVRDQLAGELHRLGIPVTPYARLYGSDDNTVYLQHTASGEPMIFEGIDTLVLCLGHQPEDRLATELAGLVEVRRIGDCLAPRTAEEAIHDGLTVAWAL</sequence>
<dbReference type="InterPro" id="IPR023753">
    <property type="entry name" value="FAD/NAD-binding_dom"/>
</dbReference>
<reference evidence="12 13" key="1">
    <citation type="submission" date="2016-12" db="EMBL/GenBank/DDBJ databases">
        <title>Draft Genome Sequence of Mercury Resistant Pseudomonas DRA525.</title>
        <authorList>
            <person name="Drace K.M."/>
        </authorList>
    </citation>
    <scope>NUCLEOTIDE SEQUENCE [LARGE SCALE GENOMIC DNA]</scope>
    <source>
        <strain evidence="12 13">DRA525</strain>
    </source>
</reference>
<evidence type="ECO:0000256" key="1">
    <source>
        <dbReference type="ARBA" id="ARBA00001917"/>
    </source>
</evidence>
<evidence type="ECO:0000313" key="13">
    <source>
        <dbReference type="Proteomes" id="UP000185146"/>
    </source>
</evidence>
<dbReference type="Gene3D" id="3.40.50.720">
    <property type="entry name" value="NAD(P)-binding Rossmann-like Domain"/>
    <property type="match status" value="1"/>
</dbReference>
<feature type="domain" description="NADH:flavin oxidoreductase/NADH oxidase N-terminal" evidence="10">
    <location>
        <begin position="8"/>
        <end position="339"/>
    </location>
</feature>
<dbReference type="GO" id="GO:0010181">
    <property type="term" value="F:FMN binding"/>
    <property type="evidence" value="ECO:0007669"/>
    <property type="project" value="InterPro"/>
</dbReference>
<dbReference type="CDD" id="cd04734">
    <property type="entry name" value="OYE_like_3_FMN"/>
    <property type="match status" value="1"/>
</dbReference>
<comment type="cofactor">
    <cofactor evidence="2">
        <name>[4Fe-4S] cluster</name>
        <dbReference type="ChEBI" id="CHEBI:49883"/>
    </cofactor>
</comment>
<keyword evidence="4" id="KW-0285">Flavoprotein</keyword>
<comment type="cofactor">
    <cofactor evidence="1">
        <name>FMN</name>
        <dbReference type="ChEBI" id="CHEBI:58210"/>
    </cofactor>
</comment>
<keyword evidence="5" id="KW-0288">FMN</keyword>
<dbReference type="RefSeq" id="WP_075045387.1">
    <property type="nucleotide sequence ID" value="NZ_CP018743.1"/>
</dbReference>
<dbReference type="SUPFAM" id="SSF51395">
    <property type="entry name" value="FMN-linked oxidoreductases"/>
    <property type="match status" value="1"/>
</dbReference>
<dbReference type="AlphaFoldDB" id="A0A1L5PRE4"/>
<keyword evidence="9" id="KW-0411">Iron-sulfur</keyword>
<evidence type="ECO:0000313" key="12">
    <source>
        <dbReference type="EMBL" id="APO82740.1"/>
    </source>
</evidence>
<evidence type="ECO:0000256" key="8">
    <source>
        <dbReference type="ARBA" id="ARBA00023004"/>
    </source>
</evidence>
<evidence type="ECO:0000259" key="10">
    <source>
        <dbReference type="Pfam" id="PF00724"/>
    </source>
</evidence>
<evidence type="ECO:0000256" key="4">
    <source>
        <dbReference type="ARBA" id="ARBA00022630"/>
    </source>
</evidence>
<dbReference type="GO" id="GO:0051536">
    <property type="term" value="F:iron-sulfur cluster binding"/>
    <property type="evidence" value="ECO:0007669"/>
    <property type="project" value="UniProtKB-KW"/>
</dbReference>
<dbReference type="SUPFAM" id="SSF51905">
    <property type="entry name" value="FAD/NAD(P)-binding domain"/>
    <property type="match status" value="1"/>
</dbReference>
<evidence type="ECO:0000256" key="6">
    <source>
        <dbReference type="ARBA" id="ARBA00022723"/>
    </source>
</evidence>
<keyword evidence="7" id="KW-0560">Oxidoreductase</keyword>
<dbReference type="Gene3D" id="3.20.20.70">
    <property type="entry name" value="Aldolase class I"/>
    <property type="match status" value="1"/>
</dbReference>
<dbReference type="InterPro" id="IPR051793">
    <property type="entry name" value="NADH:flavin_oxidoreductase"/>
</dbReference>
<evidence type="ECO:0000259" key="11">
    <source>
        <dbReference type="Pfam" id="PF07992"/>
    </source>
</evidence>
<dbReference type="EMBL" id="CP018743">
    <property type="protein sequence ID" value="APO82740.1"/>
    <property type="molecule type" value="Genomic_DNA"/>
</dbReference>
<feature type="domain" description="FAD/NAD(P)-binding" evidence="11">
    <location>
        <begin position="388"/>
        <end position="621"/>
    </location>
</feature>
<evidence type="ECO:0000256" key="7">
    <source>
        <dbReference type="ARBA" id="ARBA00023002"/>
    </source>
</evidence>
<evidence type="ECO:0000256" key="3">
    <source>
        <dbReference type="ARBA" id="ARBA00011048"/>
    </source>
</evidence>
<dbReference type="Gene3D" id="3.50.50.60">
    <property type="entry name" value="FAD/NAD(P)-binding domain"/>
    <property type="match status" value="1"/>
</dbReference>
<dbReference type="GO" id="GO:0008670">
    <property type="term" value="F:2,4-dienoyl-CoA reductase (NADPH) activity"/>
    <property type="evidence" value="ECO:0007669"/>
    <property type="project" value="TreeGrafter"/>
</dbReference>